<feature type="compositionally biased region" description="Basic residues" evidence="11">
    <location>
        <begin position="652"/>
        <end position="674"/>
    </location>
</feature>
<evidence type="ECO:0000313" key="17">
    <source>
        <dbReference type="Proteomes" id="UP001642260"/>
    </source>
</evidence>
<feature type="compositionally biased region" description="Basic residues" evidence="11">
    <location>
        <begin position="1205"/>
        <end position="1214"/>
    </location>
</feature>
<feature type="compositionally biased region" description="Basic and acidic residues" evidence="11">
    <location>
        <begin position="1192"/>
        <end position="1204"/>
    </location>
</feature>
<protein>
    <recommendedName>
        <fullName evidence="18">Histone-lysine N-methyltransferase ASHH2</fullName>
    </recommendedName>
</protein>
<feature type="compositionally biased region" description="Polar residues" evidence="11">
    <location>
        <begin position="1233"/>
        <end position="1247"/>
    </location>
</feature>
<evidence type="ECO:0000259" key="12">
    <source>
        <dbReference type="PROSITE" id="PS50280"/>
    </source>
</evidence>
<evidence type="ECO:0000256" key="6">
    <source>
        <dbReference type="ARBA" id="ARBA00022691"/>
    </source>
</evidence>
<dbReference type="InterPro" id="IPR050777">
    <property type="entry name" value="SET2_Histone-Lys_MeTrsfase"/>
</dbReference>
<evidence type="ECO:0000256" key="7">
    <source>
        <dbReference type="ARBA" id="ARBA00022723"/>
    </source>
</evidence>
<dbReference type="Pfam" id="PF00856">
    <property type="entry name" value="SET"/>
    <property type="match status" value="1"/>
</dbReference>
<dbReference type="SMART" id="SM00317">
    <property type="entry name" value="SET"/>
    <property type="match status" value="1"/>
</dbReference>
<dbReference type="CDD" id="cd19172">
    <property type="entry name" value="SET_SETD2"/>
    <property type="match status" value="1"/>
</dbReference>
<reference evidence="16 17" key="1">
    <citation type="submission" date="2022-03" db="EMBL/GenBank/DDBJ databases">
        <authorList>
            <person name="Macdonald S."/>
            <person name="Ahmed S."/>
            <person name="Newling K."/>
        </authorList>
    </citation>
    <scope>NUCLEOTIDE SEQUENCE [LARGE SCALE GENOMIC DNA]</scope>
</reference>
<accession>A0ABC8K8X7</accession>
<feature type="compositionally biased region" description="Low complexity" evidence="11">
    <location>
        <begin position="1172"/>
        <end position="1181"/>
    </location>
</feature>
<feature type="region of interest" description="Disordered" evidence="11">
    <location>
        <begin position="578"/>
        <end position="605"/>
    </location>
</feature>
<evidence type="ECO:0000256" key="3">
    <source>
        <dbReference type="ARBA" id="ARBA00022454"/>
    </source>
</evidence>
<feature type="compositionally biased region" description="Low complexity" evidence="11">
    <location>
        <begin position="323"/>
        <end position="334"/>
    </location>
</feature>
<feature type="compositionally biased region" description="Basic and acidic residues" evidence="11">
    <location>
        <begin position="675"/>
        <end position="687"/>
    </location>
</feature>
<evidence type="ECO:0000256" key="9">
    <source>
        <dbReference type="ARBA" id="ARBA00022833"/>
    </source>
</evidence>
<feature type="region of interest" description="Disordered" evidence="11">
    <location>
        <begin position="1653"/>
        <end position="1681"/>
    </location>
</feature>
<dbReference type="SMART" id="SM00508">
    <property type="entry name" value="PostSET"/>
    <property type="match status" value="1"/>
</dbReference>
<dbReference type="PROSITE" id="PS51050">
    <property type="entry name" value="ZF_CW"/>
    <property type="match status" value="1"/>
</dbReference>
<feature type="compositionally biased region" description="Low complexity" evidence="11">
    <location>
        <begin position="1215"/>
        <end position="1226"/>
    </location>
</feature>
<keyword evidence="5" id="KW-0808">Transferase</keyword>
<dbReference type="SUPFAM" id="SSF82199">
    <property type="entry name" value="SET domain"/>
    <property type="match status" value="1"/>
</dbReference>
<feature type="region of interest" description="Disordered" evidence="11">
    <location>
        <begin position="1106"/>
        <end position="1133"/>
    </location>
</feature>
<dbReference type="GO" id="GO:0005634">
    <property type="term" value="C:nucleus"/>
    <property type="evidence" value="ECO:0007669"/>
    <property type="project" value="UniProtKB-SubCell"/>
</dbReference>
<feature type="compositionally biased region" description="Basic and acidic residues" evidence="11">
    <location>
        <begin position="1426"/>
        <end position="1437"/>
    </location>
</feature>
<evidence type="ECO:0000313" key="16">
    <source>
        <dbReference type="EMBL" id="CAH8354752.1"/>
    </source>
</evidence>
<dbReference type="PROSITE" id="PS51215">
    <property type="entry name" value="AWS"/>
    <property type="match status" value="1"/>
</dbReference>
<organism evidence="16 17">
    <name type="scientific">Eruca vesicaria subsp. sativa</name>
    <name type="common">Garden rocket</name>
    <name type="synonym">Eruca sativa</name>
    <dbReference type="NCBI Taxonomy" id="29727"/>
    <lineage>
        <taxon>Eukaryota</taxon>
        <taxon>Viridiplantae</taxon>
        <taxon>Streptophyta</taxon>
        <taxon>Embryophyta</taxon>
        <taxon>Tracheophyta</taxon>
        <taxon>Spermatophyta</taxon>
        <taxon>Magnoliopsida</taxon>
        <taxon>eudicotyledons</taxon>
        <taxon>Gunneridae</taxon>
        <taxon>Pentapetalae</taxon>
        <taxon>rosids</taxon>
        <taxon>malvids</taxon>
        <taxon>Brassicales</taxon>
        <taxon>Brassicaceae</taxon>
        <taxon>Brassiceae</taxon>
        <taxon>Eruca</taxon>
    </lineage>
</organism>
<dbReference type="GO" id="GO:0008270">
    <property type="term" value="F:zinc ion binding"/>
    <property type="evidence" value="ECO:0007669"/>
    <property type="project" value="UniProtKB-KW"/>
</dbReference>
<feature type="compositionally biased region" description="Basic residues" evidence="11">
    <location>
        <begin position="354"/>
        <end position="364"/>
    </location>
</feature>
<name>A0ABC8K8X7_ERUVS</name>
<dbReference type="Gene3D" id="3.30.40.100">
    <property type="match status" value="1"/>
</dbReference>
<dbReference type="InterPro" id="IPR044437">
    <property type="entry name" value="SETD2/Set2_SET"/>
</dbReference>
<sequence>MDCKENGVSDDRSGCAVDEEVAFSDKACEDRDLETPQGVSVINPMMEEAEKECFVEVERIGEGNSVSKEVEEDSDAVCCVDSDSQKLGVVSDEAVEKNQGSVSDAGTVLPIGVGEIDAVSAFLNDVPEQVESLETAKDIENDEAGSDGFNGTFDGGGKEGNSEPSSDHDAGGFGCSETENHMKSSSDVDGNMPQVVSPSLGITEMLSNNDGGLRSYDLDDIVDTETINPDLRLVHDDELHTDLSEKNETPMNGIAADPRAQNFSRISPIEENASGVEANAPITNPSLMWSFPLKFGNGGTGARNPENAVESVRIVDGNGRIGGEVASASGTSESSSRRRSRVGKQGNISQTKRSAPHPRKSSRKKQSERNLESIFNCSKQKRSSVPKPDRSSQWGLPCRTAEIFLQSNNIPYGRPQHHEAQQPQNLPNHGELNSSNNGYVEGSNRNIQASSGSCLRLKVKFGKSGSQNPLNITVSKVSGNSLPAGGIIKAGTGLEFPGPAHVVEDKFQTVETKEQLNEKNNPVEKLSCRLSSDSVTDEKKNQDAGGLCRKLGDVLDEGTHLSSSIIMVEECERATVTRSLDAETSPDSEVINSVPDSTVSNGPKEDLPHVFFSNAEDVVNTNRGLEKQDELLASVPPLENGSHLIPNAKEGKHTKSKGNGTRKGKSKSKSAKGGRKNESHEGLEKHNFINRSAGSDDSNDHEVGRVESHETTGARLDADIEKLSATNGAISQDVIHGETVTDLTIEDSSSSESAWVRCDDCFKWRRIPASVAESIDESSRWICMNNSDKDFSHCSISQEMSNEDINEELGIGQDEADAYDYEAAKKGKDKEQKSKRLPGNKKACFRAIKTNQFLHRNRKNQTIDEIMVCHCKPPPDGRLGCGEECLNRMLNIECLHGTCPAGDLCSNQQFQKRKYVKFERFQSGKKGYGLRLLEDVREGQFLIEYVGEVLDMQSYEARQKDYASMGQKHFYFMTLNGNEVIDAGAKGNLGRFINHSCEPNCRTEKWMVNGEICVGIFSTQDLKKGQELTFDYNYVRVFGAAAKKCYCGSSHCRGYIGGDPLNGDVVVQSDSDEEEYPELVILDDDETGEGISDAMPRIFIDSADMQMPPQNSEKVNDSKDLASQSPSSVSVKLPESEILPSFQPTEVSKELSVDMSVIDVQQEVLLEKKTKSISPTPSSLSRLASDGANADKTVKHGSGEDKKIISRSRPRMKTSRSSGSSKQGKGTLPGVNKAQTTPVKKLQQQPIKSKGSEEVSPSGRIETFEGKLNELLDAGGGISKRRDSAKGYLKLLLLTTASRGSANEGIQSNRDLSMILDALLKTKSRMVLVDIINKNGLQLLHNIMKQYRRDFKKTPILRKLLKVLEYLATRDILALEHIVRPPPRADVESFKESILTLTEHDDKQVHQIARNFRDRWIPRHLRKPWRMDREERSESRRSPINNRFRASQEPRYDHHSPRPAEPFTSVISSRAATPETPSVSDGCIQPTSSSLPETNGRKRKSRWDQPSTSKEQRTNDVQDDLPPGFSSPRTDAPNAVTAQPQAKFLSRLTVSYGIPLSIVHQCGSPCKDDPNSWSVAPGVPFSPFPPLPPVPHGEFFSKRNGTVSCSNEPKHSGWNISGVTGTVSASPNRKREFSSDIGTSYFRQQKQNVPPWIRNNGWVKTANSPIPGESSFREEQQSRNS</sequence>
<evidence type="ECO:0000256" key="4">
    <source>
        <dbReference type="ARBA" id="ARBA00022603"/>
    </source>
</evidence>
<evidence type="ECO:0000259" key="13">
    <source>
        <dbReference type="PROSITE" id="PS50868"/>
    </source>
</evidence>
<evidence type="ECO:0000256" key="1">
    <source>
        <dbReference type="ARBA" id="ARBA00004123"/>
    </source>
</evidence>
<dbReference type="EMBL" id="CAKOAT010197376">
    <property type="protein sequence ID" value="CAH8354752.1"/>
    <property type="molecule type" value="Genomic_DNA"/>
</dbReference>
<feature type="region of interest" description="Disordered" evidence="11">
    <location>
        <begin position="1426"/>
        <end position="1535"/>
    </location>
</feature>
<feature type="compositionally biased region" description="Polar residues" evidence="11">
    <location>
        <begin position="585"/>
        <end position="601"/>
    </location>
</feature>
<feature type="compositionally biased region" description="Polar residues" evidence="11">
    <location>
        <begin position="1121"/>
        <end position="1130"/>
    </location>
</feature>
<proteinExistence type="predicted"/>
<gene>
    <name evidence="16" type="ORF">ERUC_LOCUS20507</name>
</gene>
<evidence type="ECO:0000259" key="14">
    <source>
        <dbReference type="PROSITE" id="PS51050"/>
    </source>
</evidence>
<keyword evidence="9" id="KW-0862">Zinc</keyword>
<feature type="domain" description="AWS" evidence="15">
    <location>
        <begin position="864"/>
        <end position="914"/>
    </location>
</feature>
<feature type="domain" description="CW-type" evidence="14">
    <location>
        <begin position="749"/>
        <end position="802"/>
    </location>
</feature>
<dbReference type="GO" id="GO:0008168">
    <property type="term" value="F:methyltransferase activity"/>
    <property type="evidence" value="ECO:0007669"/>
    <property type="project" value="UniProtKB-KW"/>
</dbReference>
<evidence type="ECO:0000259" key="15">
    <source>
        <dbReference type="PROSITE" id="PS51215"/>
    </source>
</evidence>
<dbReference type="Gene3D" id="2.170.270.10">
    <property type="entry name" value="SET domain"/>
    <property type="match status" value="1"/>
</dbReference>
<feature type="compositionally biased region" description="Basic and acidic residues" evidence="11">
    <location>
        <begin position="1446"/>
        <end position="1458"/>
    </location>
</feature>
<feature type="region of interest" description="Disordered" evidence="11">
    <location>
        <begin position="637"/>
        <end position="715"/>
    </location>
</feature>
<evidence type="ECO:0000256" key="2">
    <source>
        <dbReference type="ARBA" id="ARBA00004286"/>
    </source>
</evidence>
<dbReference type="PANTHER" id="PTHR22884">
    <property type="entry name" value="SET DOMAIN PROTEINS"/>
    <property type="match status" value="1"/>
</dbReference>
<dbReference type="InterPro" id="IPR003616">
    <property type="entry name" value="Post-SET_dom"/>
</dbReference>
<dbReference type="GO" id="GO:0032259">
    <property type="term" value="P:methylation"/>
    <property type="evidence" value="ECO:0007669"/>
    <property type="project" value="UniProtKB-KW"/>
</dbReference>
<dbReference type="PROSITE" id="PS50280">
    <property type="entry name" value="SET"/>
    <property type="match status" value="1"/>
</dbReference>
<dbReference type="Pfam" id="PF17907">
    <property type="entry name" value="AWS"/>
    <property type="match status" value="1"/>
</dbReference>
<evidence type="ECO:0000256" key="8">
    <source>
        <dbReference type="ARBA" id="ARBA00022771"/>
    </source>
</evidence>
<feature type="region of interest" description="Disordered" evidence="11">
    <location>
        <begin position="1169"/>
        <end position="1259"/>
    </location>
</feature>
<dbReference type="InterPro" id="IPR006560">
    <property type="entry name" value="AWS_dom"/>
</dbReference>
<dbReference type="FunFam" id="2.170.270.10:FF:000035">
    <property type="entry name" value="Histone-lysine N-methyltransferase"/>
    <property type="match status" value="1"/>
</dbReference>
<keyword evidence="8" id="KW-0863">Zinc-finger</keyword>
<dbReference type="PROSITE" id="PS50868">
    <property type="entry name" value="POST_SET"/>
    <property type="match status" value="1"/>
</dbReference>
<evidence type="ECO:0008006" key="18">
    <source>
        <dbReference type="Google" id="ProtNLM"/>
    </source>
</evidence>
<feature type="region of interest" description="Disordered" evidence="11">
    <location>
        <begin position="137"/>
        <end position="196"/>
    </location>
</feature>
<keyword evidence="3" id="KW-0158">Chromosome</keyword>
<comment type="subcellular location">
    <subcellularLocation>
        <location evidence="2">Chromosome</location>
    </subcellularLocation>
    <subcellularLocation>
        <location evidence="1">Nucleus</location>
    </subcellularLocation>
</comment>
<feature type="domain" description="SET" evidence="12">
    <location>
        <begin position="916"/>
        <end position="1033"/>
    </location>
</feature>
<keyword evidence="10" id="KW-0539">Nucleus</keyword>
<evidence type="ECO:0000256" key="10">
    <source>
        <dbReference type="ARBA" id="ARBA00023242"/>
    </source>
</evidence>
<keyword evidence="7" id="KW-0479">Metal-binding</keyword>
<dbReference type="InterPro" id="IPR001214">
    <property type="entry name" value="SET_dom"/>
</dbReference>
<comment type="caution">
    <text evidence="16">The sequence shown here is derived from an EMBL/GenBank/DDBJ whole genome shotgun (WGS) entry which is preliminary data.</text>
</comment>
<dbReference type="InterPro" id="IPR046341">
    <property type="entry name" value="SET_dom_sf"/>
</dbReference>
<feature type="compositionally biased region" description="Basic and acidic residues" evidence="11">
    <location>
        <begin position="698"/>
        <end position="715"/>
    </location>
</feature>
<dbReference type="Pfam" id="PF07496">
    <property type="entry name" value="zf-CW"/>
    <property type="match status" value="1"/>
</dbReference>
<feature type="compositionally biased region" description="Basic and acidic residues" evidence="11">
    <location>
        <begin position="1671"/>
        <end position="1681"/>
    </location>
</feature>
<dbReference type="InterPro" id="IPR011124">
    <property type="entry name" value="Znf_CW"/>
</dbReference>
<dbReference type="SMART" id="SM00570">
    <property type="entry name" value="AWS"/>
    <property type="match status" value="1"/>
</dbReference>
<feature type="region of interest" description="Disordered" evidence="11">
    <location>
        <begin position="410"/>
        <end position="445"/>
    </location>
</feature>
<dbReference type="GO" id="GO:0005694">
    <property type="term" value="C:chromosome"/>
    <property type="evidence" value="ECO:0007669"/>
    <property type="project" value="UniProtKB-SubCell"/>
</dbReference>
<feature type="region of interest" description="Disordered" evidence="11">
    <location>
        <begin position="320"/>
        <end position="393"/>
    </location>
</feature>
<feature type="domain" description="Post-SET" evidence="13">
    <location>
        <begin position="1041"/>
        <end position="1057"/>
    </location>
</feature>
<evidence type="ECO:0000256" key="11">
    <source>
        <dbReference type="SAM" id="MobiDB-lite"/>
    </source>
</evidence>
<feature type="compositionally biased region" description="Polar residues" evidence="11">
    <location>
        <begin position="421"/>
        <end position="445"/>
    </location>
</feature>
<feature type="compositionally biased region" description="Basic and acidic residues" evidence="11">
    <location>
        <begin position="156"/>
        <end position="170"/>
    </location>
</feature>
<feature type="compositionally biased region" description="Polar residues" evidence="11">
    <location>
        <begin position="1465"/>
        <end position="1493"/>
    </location>
</feature>
<keyword evidence="17" id="KW-1185">Reference proteome</keyword>
<keyword evidence="4" id="KW-0489">Methyltransferase</keyword>
<dbReference type="Proteomes" id="UP001642260">
    <property type="component" value="Unassembled WGS sequence"/>
</dbReference>
<keyword evidence="6" id="KW-0949">S-adenosyl-L-methionine</keyword>
<evidence type="ECO:0000256" key="5">
    <source>
        <dbReference type="ARBA" id="ARBA00022679"/>
    </source>
</evidence>